<dbReference type="InterPro" id="IPR009050">
    <property type="entry name" value="Globin-like_sf"/>
</dbReference>
<feature type="domain" description="Globin" evidence="2">
    <location>
        <begin position="1"/>
        <end position="134"/>
    </location>
</feature>
<evidence type="ECO:0000256" key="1">
    <source>
        <dbReference type="RuleBase" id="RU000356"/>
    </source>
</evidence>
<proteinExistence type="inferred from homology"/>
<evidence type="ECO:0000259" key="2">
    <source>
        <dbReference type="PROSITE" id="PS01033"/>
    </source>
</evidence>
<dbReference type="GO" id="GO:0019825">
    <property type="term" value="F:oxygen binding"/>
    <property type="evidence" value="ECO:0007669"/>
    <property type="project" value="InterPro"/>
</dbReference>
<dbReference type="GO" id="GO:0046210">
    <property type="term" value="P:nitric oxide catabolic process"/>
    <property type="evidence" value="ECO:0007669"/>
    <property type="project" value="TreeGrafter"/>
</dbReference>
<name>A0A9E8KNJ5_9ALTE</name>
<dbReference type="GO" id="GO:0008941">
    <property type="term" value="F:nitric oxide dioxygenase NAD(P)H activity"/>
    <property type="evidence" value="ECO:0007669"/>
    <property type="project" value="TreeGrafter"/>
</dbReference>
<keyword evidence="1" id="KW-0479">Metal-binding</keyword>
<sequence>MNDEDIALIQTSWNRLMGREELMINSFYRLLFELHPEFESMFTHGWEVQRLKFITMLNLIVNGLDHLSALEEPLLELGRKHKHLNIDLEDYEQVNKILVRAIDEGSGKPLSDAEKTAWMNGLTLVSQIMDKESGDHS</sequence>
<comment type="similarity">
    <text evidence="1">Belongs to the globin family.</text>
</comment>
<keyword evidence="1" id="KW-0561">Oxygen transport</keyword>
<dbReference type="PANTHER" id="PTHR43396">
    <property type="entry name" value="FLAVOHEMOPROTEIN"/>
    <property type="match status" value="1"/>
</dbReference>
<dbReference type="PROSITE" id="PS01033">
    <property type="entry name" value="GLOBIN"/>
    <property type="match status" value="1"/>
</dbReference>
<keyword evidence="1" id="KW-0349">Heme</keyword>
<protein>
    <submittedName>
        <fullName evidence="3">Globin domain-containing protein</fullName>
    </submittedName>
</protein>
<dbReference type="InterPro" id="IPR000971">
    <property type="entry name" value="Globin"/>
</dbReference>
<dbReference type="GO" id="GO:0005344">
    <property type="term" value="F:oxygen carrier activity"/>
    <property type="evidence" value="ECO:0007669"/>
    <property type="project" value="UniProtKB-KW"/>
</dbReference>
<dbReference type="Gene3D" id="1.10.490.10">
    <property type="entry name" value="Globins"/>
    <property type="match status" value="1"/>
</dbReference>
<dbReference type="GO" id="GO:0071949">
    <property type="term" value="F:FAD binding"/>
    <property type="evidence" value="ECO:0007669"/>
    <property type="project" value="TreeGrafter"/>
</dbReference>
<keyword evidence="1" id="KW-0813">Transport</keyword>
<dbReference type="PANTHER" id="PTHR43396:SF6">
    <property type="entry name" value="ABL201WP"/>
    <property type="match status" value="1"/>
</dbReference>
<organism evidence="3 4">
    <name type="scientific">Alkalimarinus sediminis</name>
    <dbReference type="NCBI Taxonomy" id="1632866"/>
    <lineage>
        <taxon>Bacteria</taxon>
        <taxon>Pseudomonadati</taxon>
        <taxon>Pseudomonadota</taxon>
        <taxon>Gammaproteobacteria</taxon>
        <taxon>Alteromonadales</taxon>
        <taxon>Alteromonadaceae</taxon>
        <taxon>Alkalimarinus</taxon>
    </lineage>
</organism>
<keyword evidence="4" id="KW-1185">Reference proteome</keyword>
<dbReference type="AlphaFoldDB" id="A0A9E8KNJ5"/>
<accession>A0A9E8KNJ5</accession>
<dbReference type="SUPFAM" id="SSF46458">
    <property type="entry name" value="Globin-like"/>
    <property type="match status" value="1"/>
</dbReference>
<dbReference type="EMBL" id="CP101527">
    <property type="protein sequence ID" value="UZW73744.1"/>
    <property type="molecule type" value="Genomic_DNA"/>
</dbReference>
<dbReference type="Proteomes" id="UP001164472">
    <property type="component" value="Chromosome"/>
</dbReference>
<reference evidence="3" key="1">
    <citation type="submission" date="2022-07" db="EMBL/GenBank/DDBJ databases">
        <title>Alkalimarinus sp. nov., isolated from gut of a Alitta virens.</title>
        <authorList>
            <person name="Yang A.I."/>
            <person name="Shin N.-R."/>
        </authorList>
    </citation>
    <scope>NUCLEOTIDE SEQUENCE</scope>
    <source>
        <strain evidence="3">FA028</strain>
    </source>
</reference>
<dbReference type="GO" id="GO:0071500">
    <property type="term" value="P:cellular response to nitrosative stress"/>
    <property type="evidence" value="ECO:0007669"/>
    <property type="project" value="TreeGrafter"/>
</dbReference>
<evidence type="ECO:0000313" key="4">
    <source>
        <dbReference type="Proteomes" id="UP001164472"/>
    </source>
</evidence>
<dbReference type="GO" id="GO:0020037">
    <property type="term" value="F:heme binding"/>
    <property type="evidence" value="ECO:0007669"/>
    <property type="project" value="InterPro"/>
</dbReference>
<dbReference type="Pfam" id="PF00042">
    <property type="entry name" value="Globin"/>
    <property type="match status" value="1"/>
</dbReference>
<dbReference type="InterPro" id="IPR012292">
    <property type="entry name" value="Globin/Proto"/>
</dbReference>
<dbReference type="RefSeq" id="WP_251809885.1">
    <property type="nucleotide sequence ID" value="NZ_CP101527.1"/>
</dbReference>
<evidence type="ECO:0000313" key="3">
    <source>
        <dbReference type="EMBL" id="UZW73744.1"/>
    </source>
</evidence>
<dbReference type="KEGG" id="asem:NNL22_11920"/>
<keyword evidence="1" id="KW-0408">Iron</keyword>
<gene>
    <name evidence="3" type="ORF">NNL22_11920</name>
</gene>